<proteinExistence type="predicted"/>
<evidence type="ECO:0000256" key="1">
    <source>
        <dbReference type="SAM" id="MobiDB-lite"/>
    </source>
</evidence>
<protein>
    <submittedName>
        <fullName evidence="2">Uncharacterized protein</fullName>
    </submittedName>
</protein>
<feature type="compositionally biased region" description="Polar residues" evidence="1">
    <location>
        <begin position="138"/>
        <end position="149"/>
    </location>
</feature>
<feature type="compositionally biased region" description="Polar residues" evidence="1">
    <location>
        <begin position="162"/>
        <end position="181"/>
    </location>
</feature>
<feature type="region of interest" description="Disordered" evidence="1">
    <location>
        <begin position="94"/>
        <end position="181"/>
    </location>
</feature>
<gene>
    <name evidence="2" type="ORF">TMSB3V08_LOCUS11002</name>
</gene>
<name>A0A7R9EHY2_9NEOP</name>
<evidence type="ECO:0000313" key="2">
    <source>
        <dbReference type="EMBL" id="CAD7434349.1"/>
    </source>
</evidence>
<feature type="compositionally biased region" description="Basic and acidic residues" evidence="1">
    <location>
        <begin position="98"/>
        <end position="107"/>
    </location>
</feature>
<reference evidence="2" key="1">
    <citation type="submission" date="2020-11" db="EMBL/GenBank/DDBJ databases">
        <authorList>
            <person name="Tran Van P."/>
        </authorList>
    </citation>
    <scope>NUCLEOTIDE SEQUENCE</scope>
</reference>
<dbReference type="AlphaFoldDB" id="A0A7R9EHY2"/>
<organism evidence="2">
    <name type="scientific">Timema monikensis</name>
    <dbReference type="NCBI Taxonomy" id="170555"/>
    <lineage>
        <taxon>Eukaryota</taxon>
        <taxon>Metazoa</taxon>
        <taxon>Ecdysozoa</taxon>
        <taxon>Arthropoda</taxon>
        <taxon>Hexapoda</taxon>
        <taxon>Insecta</taxon>
        <taxon>Pterygota</taxon>
        <taxon>Neoptera</taxon>
        <taxon>Polyneoptera</taxon>
        <taxon>Phasmatodea</taxon>
        <taxon>Timematodea</taxon>
        <taxon>Timematoidea</taxon>
        <taxon>Timematidae</taxon>
        <taxon>Timema</taxon>
    </lineage>
</organism>
<feature type="region of interest" description="Disordered" evidence="1">
    <location>
        <begin position="1"/>
        <end position="32"/>
    </location>
</feature>
<dbReference type="EMBL" id="OB797456">
    <property type="protein sequence ID" value="CAD7434349.1"/>
    <property type="molecule type" value="Genomic_DNA"/>
</dbReference>
<accession>A0A7R9EHY2</accession>
<sequence length="181" mass="20151">MEPCRDESTGAEASVVSGAPPMASLIGEGAPTFPDGRLEKSGTSNLLAAVHSRKNPLHVPLIPISPRQWVFLVSQPIPEPFSPSMWYWVFPTRPRSPGPRETERRSCSESTPSRPPSESPSQYQFTSRYDVQIDNKPVENTTVSRQNINYPLPADTYKHVSKSQMKGESTPLLSMNRNFHS</sequence>